<reference evidence="5 6" key="1">
    <citation type="submission" date="2016-07" db="EMBL/GenBank/DDBJ databases">
        <title>Draft genome of the white-rot fungus Obba rivulosa 3A-2.</title>
        <authorList>
            <consortium name="DOE Joint Genome Institute"/>
            <person name="Miettinen O."/>
            <person name="Riley R."/>
            <person name="Acob R."/>
            <person name="Barry K."/>
            <person name="Cullen D."/>
            <person name="De Vries R."/>
            <person name="Hainaut M."/>
            <person name="Hatakka A."/>
            <person name="Henrissat B."/>
            <person name="Hilden K."/>
            <person name="Kuo R."/>
            <person name="Labutti K."/>
            <person name="Lipzen A."/>
            <person name="Makela M.R."/>
            <person name="Sandor L."/>
            <person name="Spatafora J.W."/>
            <person name="Grigoriev I.V."/>
            <person name="Hibbett D.S."/>
        </authorList>
    </citation>
    <scope>NUCLEOTIDE SEQUENCE [LARGE SCALE GENOMIC DNA]</scope>
    <source>
        <strain evidence="5 6">3A-2</strain>
    </source>
</reference>
<keyword evidence="6" id="KW-1185">Reference proteome</keyword>
<feature type="compositionally biased region" description="Acidic residues" evidence="3">
    <location>
        <begin position="93"/>
        <end position="102"/>
    </location>
</feature>
<dbReference type="PANTHER" id="PTHR48407:SF1">
    <property type="entry name" value="CRANIOFACIAL DEVELOPMENT PROTEIN 1"/>
    <property type="match status" value="1"/>
</dbReference>
<proteinExistence type="inferred from homology"/>
<evidence type="ECO:0000256" key="3">
    <source>
        <dbReference type="SAM" id="MobiDB-lite"/>
    </source>
</evidence>
<sequence>MPLSSDSEDDPDYVPPPDANYGSGDERFAKRARKCSPPHLNAIPQTARGGTTETRQALWVDFQASVSAPTSTSATPAPRMVKIEKRFRFAGEDVVEIEEVPEGSEAAKKWPLWKSPEALQEETPLKDASPPPPQLADTPSTSEPAPASSASVSAAPTASSSKPPAKRPGPRKPKTTLAPLPGAQKAKKLTTLDKSAMDWRAHVRTAGDSGLKDELEANRRGGGYLEKIEFLQRVEERKADALDASTSKRRRT</sequence>
<organism evidence="5 6">
    <name type="scientific">Obba rivulosa</name>
    <dbReference type="NCBI Taxonomy" id="1052685"/>
    <lineage>
        <taxon>Eukaryota</taxon>
        <taxon>Fungi</taxon>
        <taxon>Dikarya</taxon>
        <taxon>Basidiomycota</taxon>
        <taxon>Agaricomycotina</taxon>
        <taxon>Agaricomycetes</taxon>
        <taxon>Polyporales</taxon>
        <taxon>Gelatoporiaceae</taxon>
        <taxon>Obba</taxon>
    </lineage>
</organism>
<dbReference type="GO" id="GO:0000812">
    <property type="term" value="C:Swr1 complex"/>
    <property type="evidence" value="ECO:0007669"/>
    <property type="project" value="TreeGrafter"/>
</dbReference>
<dbReference type="AlphaFoldDB" id="A0A8E2DQR8"/>
<protein>
    <recommendedName>
        <fullName evidence="2">SWR1-complex protein 5</fullName>
    </recommendedName>
</protein>
<comment type="similarity">
    <text evidence="1">Belongs to the SWC5 family.</text>
</comment>
<feature type="compositionally biased region" description="Low complexity" evidence="3">
    <location>
        <begin position="138"/>
        <end position="163"/>
    </location>
</feature>
<feature type="region of interest" description="Disordered" evidence="3">
    <location>
        <begin position="1"/>
        <end position="54"/>
    </location>
</feature>
<evidence type="ECO:0000256" key="2">
    <source>
        <dbReference type="ARBA" id="ARBA00019138"/>
    </source>
</evidence>
<name>A0A8E2DQR8_9APHY</name>
<dbReference type="OrthoDB" id="445677at2759"/>
<evidence type="ECO:0000313" key="6">
    <source>
        <dbReference type="Proteomes" id="UP000250043"/>
    </source>
</evidence>
<evidence type="ECO:0000259" key="4">
    <source>
        <dbReference type="PROSITE" id="PS51279"/>
    </source>
</evidence>
<evidence type="ECO:0000313" key="5">
    <source>
        <dbReference type="EMBL" id="OCH93941.1"/>
    </source>
</evidence>
<dbReference type="InterPro" id="IPR027124">
    <property type="entry name" value="Swc5/CFDP1/2"/>
</dbReference>
<dbReference type="InterPro" id="IPR011421">
    <property type="entry name" value="BCNT-C"/>
</dbReference>
<feature type="compositionally biased region" description="Acidic residues" evidence="3">
    <location>
        <begin position="1"/>
        <end position="12"/>
    </location>
</feature>
<dbReference type="EMBL" id="KV722349">
    <property type="protein sequence ID" value="OCH93941.1"/>
    <property type="molecule type" value="Genomic_DNA"/>
</dbReference>
<dbReference type="Proteomes" id="UP000250043">
    <property type="component" value="Unassembled WGS sequence"/>
</dbReference>
<dbReference type="Pfam" id="PF07572">
    <property type="entry name" value="BCNT"/>
    <property type="match status" value="1"/>
</dbReference>
<feature type="region of interest" description="Disordered" evidence="3">
    <location>
        <begin position="91"/>
        <end position="196"/>
    </location>
</feature>
<feature type="domain" description="BCNT-C" evidence="4">
    <location>
        <begin position="171"/>
        <end position="252"/>
    </location>
</feature>
<dbReference type="PROSITE" id="PS51279">
    <property type="entry name" value="BCNT_C"/>
    <property type="match status" value="1"/>
</dbReference>
<evidence type="ECO:0000256" key="1">
    <source>
        <dbReference type="ARBA" id="ARBA00010465"/>
    </source>
</evidence>
<feature type="compositionally biased region" description="Basic residues" evidence="3">
    <location>
        <begin position="164"/>
        <end position="174"/>
    </location>
</feature>
<dbReference type="PANTHER" id="PTHR48407">
    <property type="entry name" value="CRANIOFACIAL DEVELOPMENT PROTEIN 1"/>
    <property type="match status" value="1"/>
</dbReference>
<accession>A0A8E2DQR8</accession>
<gene>
    <name evidence="5" type="ORF">OBBRIDRAFT_817527</name>
</gene>